<dbReference type="NCBIfam" id="TIGR00615">
    <property type="entry name" value="recR"/>
    <property type="match status" value="1"/>
</dbReference>
<dbReference type="AlphaFoldDB" id="A0A495RI96"/>
<keyword evidence="6 7" id="KW-0234">DNA repair</keyword>
<evidence type="ECO:0000313" key="9">
    <source>
        <dbReference type="EMBL" id="RKS87242.1"/>
    </source>
</evidence>
<dbReference type="HAMAP" id="MF_00017">
    <property type="entry name" value="RecR"/>
    <property type="match status" value="1"/>
</dbReference>
<dbReference type="Gene3D" id="3.40.1360.10">
    <property type="match status" value="1"/>
</dbReference>
<dbReference type="EMBL" id="RBWY01000001">
    <property type="protein sequence ID" value="RKS87242.1"/>
    <property type="molecule type" value="Genomic_DNA"/>
</dbReference>
<evidence type="ECO:0000256" key="2">
    <source>
        <dbReference type="ARBA" id="ARBA00022763"/>
    </source>
</evidence>
<evidence type="ECO:0000256" key="1">
    <source>
        <dbReference type="ARBA" id="ARBA00022723"/>
    </source>
</evidence>
<protein>
    <recommendedName>
        <fullName evidence="7">Recombination protein RecR</fullName>
    </recommendedName>
</protein>
<keyword evidence="10" id="KW-1185">Reference proteome</keyword>
<dbReference type="Pfam" id="PF13662">
    <property type="entry name" value="Toprim_4"/>
    <property type="match status" value="1"/>
</dbReference>
<dbReference type="Gene3D" id="6.10.250.240">
    <property type="match status" value="1"/>
</dbReference>
<organism evidence="9 10">
    <name type="scientific">Orbus hercynius</name>
    <dbReference type="NCBI Taxonomy" id="593135"/>
    <lineage>
        <taxon>Bacteria</taxon>
        <taxon>Pseudomonadati</taxon>
        <taxon>Pseudomonadota</taxon>
        <taxon>Gammaproteobacteria</taxon>
        <taxon>Orbales</taxon>
        <taxon>Orbaceae</taxon>
        <taxon>Orbus</taxon>
    </lineage>
</organism>
<dbReference type="RefSeq" id="WP_121144146.1">
    <property type="nucleotide sequence ID" value="NZ_RBWY01000001.1"/>
</dbReference>
<evidence type="ECO:0000256" key="6">
    <source>
        <dbReference type="ARBA" id="ARBA00023204"/>
    </source>
</evidence>
<feature type="zinc finger region" description="C4-type" evidence="7">
    <location>
        <begin position="57"/>
        <end position="72"/>
    </location>
</feature>
<dbReference type="Pfam" id="PF21175">
    <property type="entry name" value="RecR_C"/>
    <property type="match status" value="1"/>
</dbReference>
<dbReference type="Gene3D" id="1.10.8.420">
    <property type="entry name" value="RecR Domain 1"/>
    <property type="match status" value="1"/>
</dbReference>
<keyword evidence="4 7" id="KW-0862">Zinc</keyword>
<dbReference type="PANTHER" id="PTHR30446:SF0">
    <property type="entry name" value="RECOMBINATION PROTEIN RECR"/>
    <property type="match status" value="1"/>
</dbReference>
<dbReference type="PANTHER" id="PTHR30446">
    <property type="entry name" value="RECOMBINATION PROTEIN RECR"/>
    <property type="match status" value="1"/>
</dbReference>
<dbReference type="Proteomes" id="UP000278542">
    <property type="component" value="Unassembled WGS sequence"/>
</dbReference>
<keyword evidence="2 7" id="KW-0227">DNA damage</keyword>
<accession>A0A495RI96</accession>
<dbReference type="InterPro" id="IPR000093">
    <property type="entry name" value="DNA_Rcmb_RecR"/>
</dbReference>
<dbReference type="InterPro" id="IPR023627">
    <property type="entry name" value="Rcmb_RecR"/>
</dbReference>
<evidence type="ECO:0000256" key="7">
    <source>
        <dbReference type="HAMAP-Rule" id="MF_00017"/>
    </source>
</evidence>
<feature type="domain" description="Toprim" evidence="8">
    <location>
        <begin position="81"/>
        <end position="176"/>
    </location>
</feature>
<dbReference type="CDD" id="cd01025">
    <property type="entry name" value="TOPRIM_recR"/>
    <property type="match status" value="1"/>
</dbReference>
<dbReference type="GO" id="GO:0006281">
    <property type="term" value="P:DNA repair"/>
    <property type="evidence" value="ECO:0007669"/>
    <property type="project" value="UniProtKB-UniRule"/>
</dbReference>
<keyword evidence="3 7" id="KW-0863">Zinc-finger</keyword>
<dbReference type="FunFam" id="3.40.1360.10:FF:000001">
    <property type="entry name" value="Recombination protein RecR"/>
    <property type="match status" value="1"/>
</dbReference>
<gene>
    <name evidence="7" type="primary">recR</name>
    <name evidence="9" type="ORF">DES39_0461</name>
</gene>
<dbReference type="GO" id="GO:0003677">
    <property type="term" value="F:DNA binding"/>
    <property type="evidence" value="ECO:0007669"/>
    <property type="project" value="UniProtKB-UniRule"/>
</dbReference>
<dbReference type="InterPro" id="IPR015967">
    <property type="entry name" value="Rcmb_RecR_Znf"/>
</dbReference>
<evidence type="ECO:0000313" key="10">
    <source>
        <dbReference type="Proteomes" id="UP000278542"/>
    </source>
</evidence>
<evidence type="ECO:0000256" key="5">
    <source>
        <dbReference type="ARBA" id="ARBA00023172"/>
    </source>
</evidence>
<dbReference type="OrthoDB" id="9802672at2"/>
<evidence type="ECO:0000259" key="8">
    <source>
        <dbReference type="PROSITE" id="PS50880"/>
    </source>
</evidence>
<comment type="function">
    <text evidence="7">May play a role in DNA repair. It seems to be involved in an RecBC-independent recombinational process of DNA repair. It may act with RecF and RecO.</text>
</comment>
<dbReference type="SMART" id="SM00493">
    <property type="entry name" value="TOPRIM"/>
    <property type="match status" value="1"/>
</dbReference>
<dbReference type="GO" id="GO:0008270">
    <property type="term" value="F:zinc ion binding"/>
    <property type="evidence" value="ECO:0007669"/>
    <property type="project" value="UniProtKB-KW"/>
</dbReference>
<dbReference type="InterPro" id="IPR034137">
    <property type="entry name" value="TOPRIM_RecR"/>
</dbReference>
<dbReference type="GO" id="GO:0006310">
    <property type="term" value="P:DNA recombination"/>
    <property type="evidence" value="ECO:0007669"/>
    <property type="project" value="UniProtKB-UniRule"/>
</dbReference>
<evidence type="ECO:0000256" key="3">
    <source>
        <dbReference type="ARBA" id="ARBA00022771"/>
    </source>
</evidence>
<dbReference type="Pfam" id="PF02132">
    <property type="entry name" value="RecR_ZnF"/>
    <property type="match status" value="1"/>
</dbReference>
<keyword evidence="5 7" id="KW-0233">DNA recombination</keyword>
<proteinExistence type="inferred from homology"/>
<sequence>MQISPLLQSLIEALRCLPGVGPKSAQRMAFHLLQRNRKGGIELAHLLHEAMINIGHCEDCRTFTEQHKCAICANSRRIESGQLCIVETPADIVAIEQTGQYSGRYFVLLGHLSPLDGIGPNDIGLDKLNIRLRSEQINEVILATNPTIEGEATANYIAQMCSEADIIATRIAHGVPVGGELETVDGTTLSHSFLGRQKIDIYR</sequence>
<comment type="similarity">
    <text evidence="7">Belongs to the RecR family.</text>
</comment>
<reference evidence="9 10" key="1">
    <citation type="submission" date="2018-10" db="EMBL/GenBank/DDBJ databases">
        <title>Genomic Encyclopedia of Type Strains, Phase IV (KMG-IV): sequencing the most valuable type-strain genomes for metagenomic binning, comparative biology and taxonomic classification.</title>
        <authorList>
            <person name="Goeker M."/>
        </authorList>
    </citation>
    <scope>NUCLEOTIDE SEQUENCE [LARGE SCALE GENOMIC DNA]</scope>
    <source>
        <strain evidence="9 10">DSM 22228</strain>
    </source>
</reference>
<dbReference type="FunFam" id="1.10.8.420:FF:000001">
    <property type="entry name" value="Recombination protein RecR"/>
    <property type="match status" value="1"/>
</dbReference>
<dbReference type="SUPFAM" id="SSF111304">
    <property type="entry name" value="Recombination protein RecR"/>
    <property type="match status" value="1"/>
</dbReference>
<keyword evidence="1 7" id="KW-0479">Metal-binding</keyword>
<dbReference type="Pfam" id="PF21176">
    <property type="entry name" value="RecR_HhH"/>
    <property type="match status" value="1"/>
</dbReference>
<comment type="caution">
    <text evidence="9">The sequence shown here is derived from an EMBL/GenBank/DDBJ whole genome shotgun (WGS) entry which is preliminary data.</text>
</comment>
<name>A0A495RI96_9GAMM</name>
<evidence type="ECO:0000256" key="4">
    <source>
        <dbReference type="ARBA" id="ARBA00022833"/>
    </source>
</evidence>
<dbReference type="PROSITE" id="PS50880">
    <property type="entry name" value="TOPRIM"/>
    <property type="match status" value="1"/>
</dbReference>
<dbReference type="InterPro" id="IPR006171">
    <property type="entry name" value="TOPRIM_dom"/>
</dbReference>